<comment type="caution">
    <text evidence="4">The sequence shown here is derived from an EMBL/GenBank/DDBJ whole genome shotgun (WGS) entry which is preliminary data.</text>
</comment>
<dbReference type="EMBL" id="NEDP02005467">
    <property type="protein sequence ID" value="OWF40408.1"/>
    <property type="molecule type" value="Genomic_DNA"/>
</dbReference>
<keyword evidence="2" id="KW-0732">Signal</keyword>
<dbReference type="Proteomes" id="UP000242188">
    <property type="component" value="Unassembled WGS sequence"/>
</dbReference>
<name>A0A210PV85_MIZYE</name>
<keyword evidence="5" id="KW-1185">Reference proteome</keyword>
<accession>A0A210PV85</accession>
<dbReference type="OrthoDB" id="6083881at2759"/>
<evidence type="ECO:0000313" key="4">
    <source>
        <dbReference type="EMBL" id="OWF40408.1"/>
    </source>
</evidence>
<feature type="signal peptide" evidence="2">
    <location>
        <begin position="1"/>
        <end position="22"/>
    </location>
</feature>
<feature type="domain" description="DUF7043" evidence="3">
    <location>
        <begin position="55"/>
        <end position="138"/>
    </location>
</feature>
<dbReference type="Pfam" id="PF23070">
    <property type="entry name" value="DUF7043"/>
    <property type="match status" value="2"/>
</dbReference>
<feature type="region of interest" description="Disordered" evidence="1">
    <location>
        <begin position="615"/>
        <end position="654"/>
    </location>
</feature>
<gene>
    <name evidence="4" type="ORF">KP79_PYT16141</name>
</gene>
<dbReference type="PANTHER" id="PTHR22255:SF9">
    <property type="entry name" value="LP06548P"/>
    <property type="match status" value="1"/>
</dbReference>
<reference evidence="4 5" key="1">
    <citation type="journal article" date="2017" name="Nat. Ecol. Evol.">
        <title>Scallop genome provides insights into evolution of bilaterian karyotype and development.</title>
        <authorList>
            <person name="Wang S."/>
            <person name="Zhang J."/>
            <person name="Jiao W."/>
            <person name="Li J."/>
            <person name="Xun X."/>
            <person name="Sun Y."/>
            <person name="Guo X."/>
            <person name="Huan P."/>
            <person name="Dong B."/>
            <person name="Zhang L."/>
            <person name="Hu X."/>
            <person name="Sun X."/>
            <person name="Wang J."/>
            <person name="Zhao C."/>
            <person name="Wang Y."/>
            <person name="Wang D."/>
            <person name="Huang X."/>
            <person name="Wang R."/>
            <person name="Lv J."/>
            <person name="Li Y."/>
            <person name="Zhang Z."/>
            <person name="Liu B."/>
            <person name="Lu W."/>
            <person name="Hui Y."/>
            <person name="Liang J."/>
            <person name="Zhou Z."/>
            <person name="Hou R."/>
            <person name="Li X."/>
            <person name="Liu Y."/>
            <person name="Li H."/>
            <person name="Ning X."/>
            <person name="Lin Y."/>
            <person name="Zhao L."/>
            <person name="Xing Q."/>
            <person name="Dou J."/>
            <person name="Li Y."/>
            <person name="Mao J."/>
            <person name="Guo H."/>
            <person name="Dou H."/>
            <person name="Li T."/>
            <person name="Mu C."/>
            <person name="Jiang W."/>
            <person name="Fu Q."/>
            <person name="Fu X."/>
            <person name="Miao Y."/>
            <person name="Liu J."/>
            <person name="Yu Q."/>
            <person name="Li R."/>
            <person name="Liao H."/>
            <person name="Li X."/>
            <person name="Kong Y."/>
            <person name="Jiang Z."/>
            <person name="Chourrout D."/>
            <person name="Li R."/>
            <person name="Bao Z."/>
        </authorList>
    </citation>
    <scope>NUCLEOTIDE SEQUENCE [LARGE SCALE GENOMIC DNA]</scope>
    <source>
        <strain evidence="4 5">PY_sf001</strain>
    </source>
</reference>
<feature type="compositionally biased region" description="Low complexity" evidence="1">
    <location>
        <begin position="632"/>
        <end position="643"/>
    </location>
</feature>
<evidence type="ECO:0000259" key="3">
    <source>
        <dbReference type="Pfam" id="PF23070"/>
    </source>
</evidence>
<evidence type="ECO:0000313" key="5">
    <source>
        <dbReference type="Proteomes" id="UP000242188"/>
    </source>
</evidence>
<protein>
    <recommendedName>
        <fullName evidence="3">DUF7043 domain-containing protein</fullName>
    </recommendedName>
</protein>
<dbReference type="InterPro" id="IPR055471">
    <property type="entry name" value="DUF7043"/>
</dbReference>
<sequence length="691" mass="78711">MKNTMIAAYVLLTLTLMGSAQADCVFPFYFMHIPWYYKIAASKSVRTKVVFTNNDVTFIWQQLPSDYIIKSETYDCEEMAEMNKFILKSFDDDGIMVYKCLEVIERSKSIMQFRESKSQATKSPSLCNPENLVLDPWLVVSYNNIESDNSPCPLNAGYNMKIADGNGNDHGCNFMDLPMRFESDCLAGEGMVLNFRKHECTSFLSTEILQKTICVTHWVQGSFMFTIVRKHESGDIWCLRFPSRRLGKNVKVELFTDIICPDDSPSNHNIKFFTLYLEKIVQMELCADEYSQCSRKPCMSYIRDQCHKSCGKCMVDEPLPICSFPRRFRGEWYLGSSQTENINISESVMQIGSIGHFKCVAFADSPPSKERIYTTISLFENGCRPRYTCLDLKRISPSVIGFSISQSFVWPLNDDRPGESICSKERFEPDDEPIGDRYRSFPNAAKPILPVSRSLVPTPCHLKSVHNYYAQIKSGTGCRGRMYQDCKNSSLIRMEFNRCRTQQEPLNFMCVATFKGRYWEKLLILVNLNNLYDSKCLAFTSLKPMEALMLHSSQCDMYAWSYYDSSIRSAYMHFQLEPKDETCMDIPFPTTTALPAISEANKMVDDTSLSDKKLPNPSLMRDGVPTPIYNIPSKSGDSKPSSKNTGGLNKGEVISDSENNAPRYLMSAYSLLVSLSVSVFVLIIRYGDEGF</sequence>
<dbReference type="PANTHER" id="PTHR22255">
    <property type="entry name" value="LP06548P"/>
    <property type="match status" value="1"/>
</dbReference>
<feature type="chain" id="PRO_5012803923" description="DUF7043 domain-containing protein" evidence="2">
    <location>
        <begin position="23"/>
        <end position="691"/>
    </location>
</feature>
<evidence type="ECO:0000256" key="2">
    <source>
        <dbReference type="SAM" id="SignalP"/>
    </source>
</evidence>
<organism evidence="4 5">
    <name type="scientific">Mizuhopecten yessoensis</name>
    <name type="common">Japanese scallop</name>
    <name type="synonym">Patinopecten yessoensis</name>
    <dbReference type="NCBI Taxonomy" id="6573"/>
    <lineage>
        <taxon>Eukaryota</taxon>
        <taxon>Metazoa</taxon>
        <taxon>Spiralia</taxon>
        <taxon>Lophotrochozoa</taxon>
        <taxon>Mollusca</taxon>
        <taxon>Bivalvia</taxon>
        <taxon>Autobranchia</taxon>
        <taxon>Pteriomorphia</taxon>
        <taxon>Pectinida</taxon>
        <taxon>Pectinoidea</taxon>
        <taxon>Pectinidae</taxon>
        <taxon>Mizuhopecten</taxon>
    </lineage>
</organism>
<proteinExistence type="predicted"/>
<dbReference type="AlphaFoldDB" id="A0A210PV85"/>
<evidence type="ECO:0000256" key="1">
    <source>
        <dbReference type="SAM" id="MobiDB-lite"/>
    </source>
</evidence>
<feature type="domain" description="DUF7043" evidence="3">
    <location>
        <begin position="321"/>
        <end position="429"/>
    </location>
</feature>